<keyword evidence="10" id="KW-1185">Reference proteome</keyword>
<evidence type="ECO:0000256" key="7">
    <source>
        <dbReference type="SAM" id="MobiDB-lite"/>
    </source>
</evidence>
<feature type="region of interest" description="Disordered" evidence="7">
    <location>
        <begin position="279"/>
        <end position="363"/>
    </location>
</feature>
<protein>
    <recommendedName>
        <fullName evidence="11">Seipin</fullName>
    </recommendedName>
</protein>
<keyword evidence="5" id="KW-0443">Lipid metabolism</keyword>
<dbReference type="PANTHER" id="PTHR21212">
    <property type="entry name" value="BERNARDINELLI-SEIP CONGENITAL LIPODYSTROPHY 2 HOMOLOG BSCL2 PROTEIN"/>
    <property type="match status" value="1"/>
</dbReference>
<name>A0ABP1CLK9_9APHY</name>
<evidence type="ECO:0000256" key="3">
    <source>
        <dbReference type="ARBA" id="ARBA00022824"/>
    </source>
</evidence>
<dbReference type="InterPro" id="IPR009617">
    <property type="entry name" value="Seipin"/>
</dbReference>
<dbReference type="PANTHER" id="PTHR21212:SF0">
    <property type="entry name" value="SEIPIN"/>
    <property type="match status" value="1"/>
</dbReference>
<evidence type="ECO:0000256" key="1">
    <source>
        <dbReference type="ARBA" id="ARBA00004477"/>
    </source>
</evidence>
<evidence type="ECO:0000256" key="2">
    <source>
        <dbReference type="ARBA" id="ARBA00022692"/>
    </source>
</evidence>
<proteinExistence type="predicted"/>
<comment type="subcellular location">
    <subcellularLocation>
        <location evidence="1">Endoplasmic reticulum membrane</location>
        <topology evidence="1">Multi-pass membrane protein</topology>
    </subcellularLocation>
</comment>
<dbReference type="Proteomes" id="UP001497453">
    <property type="component" value="Chromosome 1"/>
</dbReference>
<feature type="compositionally biased region" description="Basic and acidic residues" evidence="7">
    <location>
        <begin position="279"/>
        <end position="288"/>
    </location>
</feature>
<evidence type="ECO:0000256" key="4">
    <source>
        <dbReference type="ARBA" id="ARBA00022989"/>
    </source>
</evidence>
<evidence type="ECO:0000313" key="10">
    <source>
        <dbReference type="Proteomes" id="UP001497453"/>
    </source>
</evidence>
<gene>
    <name evidence="9" type="ORF">GFSPODELE1_LOCUS793</name>
</gene>
<feature type="compositionally biased region" description="Basic residues" evidence="7">
    <location>
        <begin position="309"/>
        <end position="318"/>
    </location>
</feature>
<evidence type="ECO:0000256" key="6">
    <source>
        <dbReference type="ARBA" id="ARBA00023136"/>
    </source>
</evidence>
<dbReference type="CDD" id="cd23995">
    <property type="entry name" value="Seipin_BSCL2_like"/>
    <property type="match status" value="1"/>
</dbReference>
<keyword evidence="4 8" id="KW-1133">Transmembrane helix</keyword>
<evidence type="ECO:0000313" key="9">
    <source>
        <dbReference type="EMBL" id="CAL1695534.1"/>
    </source>
</evidence>
<dbReference type="EMBL" id="OZ037944">
    <property type="protein sequence ID" value="CAL1695534.1"/>
    <property type="molecule type" value="Genomic_DNA"/>
</dbReference>
<feature type="transmembrane region" description="Helical" evidence="8">
    <location>
        <begin position="55"/>
        <end position="80"/>
    </location>
</feature>
<reference evidence="10" key="1">
    <citation type="submission" date="2024-04" db="EMBL/GenBank/DDBJ databases">
        <authorList>
            <person name="Shaw F."/>
            <person name="Minotto A."/>
        </authorList>
    </citation>
    <scope>NUCLEOTIDE SEQUENCE [LARGE SCALE GENOMIC DNA]</scope>
</reference>
<keyword evidence="3" id="KW-0256">Endoplasmic reticulum</keyword>
<keyword evidence="2 8" id="KW-0812">Transmembrane</keyword>
<feature type="transmembrane region" description="Helical" evidence="8">
    <location>
        <begin position="240"/>
        <end position="265"/>
    </location>
</feature>
<sequence>MASREKEKDRLRHDIAHDVGGIASYAWPILRFPIRLFIDLVSSTVRLVKPLAPQLIPLAVFVLAIPILIFLSLSAGWFVWRSIAVGWESPLFLQYGEGPPPYAVIALSNMVAKQPYDISLHLSVPATDSNYALGNFMSTLTLVTPANKTLTSIRRPAIVLPPSWASLSFLYSPSGNIELKIPLLSNFQSSSSNVIARVELGRQDYWKSIGKGEGRELTVSSALLRGVVVNKGLRGIITRFPLLTALVSSGTFLFISFTVLASCLLPAIEWRFHRDVDEGRTENEVAEKPRRRPRQLKTEPLEWNEQPPRRTKGSRRSRSVATPRRSSYDFKMEDTPITMPASSASLPLRHRRSRLSQHSDPDG</sequence>
<evidence type="ECO:0008006" key="11">
    <source>
        <dbReference type="Google" id="ProtNLM"/>
    </source>
</evidence>
<dbReference type="Pfam" id="PF06775">
    <property type="entry name" value="Seipin"/>
    <property type="match status" value="1"/>
</dbReference>
<accession>A0ABP1CLK9</accession>
<organism evidence="9 10">
    <name type="scientific">Somion occarium</name>
    <dbReference type="NCBI Taxonomy" id="3059160"/>
    <lineage>
        <taxon>Eukaryota</taxon>
        <taxon>Fungi</taxon>
        <taxon>Dikarya</taxon>
        <taxon>Basidiomycota</taxon>
        <taxon>Agaricomycotina</taxon>
        <taxon>Agaricomycetes</taxon>
        <taxon>Polyporales</taxon>
        <taxon>Cerrenaceae</taxon>
        <taxon>Somion</taxon>
    </lineage>
</organism>
<evidence type="ECO:0000256" key="5">
    <source>
        <dbReference type="ARBA" id="ARBA00023098"/>
    </source>
</evidence>
<evidence type="ECO:0000256" key="8">
    <source>
        <dbReference type="SAM" id="Phobius"/>
    </source>
</evidence>
<keyword evidence="6 8" id="KW-0472">Membrane</keyword>